<dbReference type="SMR" id="A2DQD8"/>
<evidence type="ECO:0000313" key="6">
    <source>
        <dbReference type="EMBL" id="EAY17395.1"/>
    </source>
</evidence>
<dbReference type="RefSeq" id="XP_001330764.1">
    <property type="nucleotide sequence ID" value="XM_001330728.1"/>
</dbReference>
<dbReference type="AlphaFoldDB" id="A2DQD8"/>
<feature type="domain" description="NTF2" evidence="5">
    <location>
        <begin position="7"/>
        <end position="122"/>
    </location>
</feature>
<evidence type="ECO:0000256" key="1">
    <source>
        <dbReference type="ARBA" id="ARBA00022884"/>
    </source>
</evidence>
<keyword evidence="7" id="KW-1185">Reference proteome</keyword>
<dbReference type="InterPro" id="IPR000504">
    <property type="entry name" value="RRM_dom"/>
</dbReference>
<dbReference type="Proteomes" id="UP000001542">
    <property type="component" value="Unassembled WGS sequence"/>
</dbReference>
<evidence type="ECO:0000313" key="7">
    <source>
        <dbReference type="Proteomes" id="UP000001542"/>
    </source>
</evidence>
<dbReference type="EMBL" id="DS113231">
    <property type="protein sequence ID" value="EAY17395.1"/>
    <property type="molecule type" value="Genomic_DNA"/>
</dbReference>
<protein>
    <recommendedName>
        <fullName evidence="8">NTF2 domain-containing protein</fullName>
    </recommendedName>
</protein>
<dbReference type="PANTHER" id="PTHR10693:SF20">
    <property type="entry name" value="AT27578P"/>
    <property type="match status" value="1"/>
</dbReference>
<reference evidence="6" key="1">
    <citation type="submission" date="2006-10" db="EMBL/GenBank/DDBJ databases">
        <authorList>
            <person name="Amadeo P."/>
            <person name="Zhao Q."/>
            <person name="Wortman J."/>
            <person name="Fraser-Liggett C."/>
            <person name="Carlton J."/>
        </authorList>
    </citation>
    <scope>NUCLEOTIDE SEQUENCE</scope>
    <source>
        <strain evidence="6">G3</strain>
    </source>
</reference>
<dbReference type="Pfam" id="PF00076">
    <property type="entry name" value="RRM_1"/>
    <property type="match status" value="1"/>
</dbReference>
<dbReference type="InterPro" id="IPR032710">
    <property type="entry name" value="NTF2-like_dom_sf"/>
</dbReference>
<dbReference type="PROSITE" id="PS50177">
    <property type="entry name" value="NTF2_DOMAIN"/>
    <property type="match status" value="1"/>
</dbReference>
<dbReference type="Gene3D" id="3.10.450.50">
    <property type="match status" value="1"/>
</dbReference>
<dbReference type="InterPro" id="IPR018222">
    <property type="entry name" value="Nuclear_transport_factor_2_euk"/>
</dbReference>
<dbReference type="VEuPathDB" id="TrichDB:TVAG_319900"/>
<feature type="compositionally biased region" description="Polar residues" evidence="3">
    <location>
        <begin position="165"/>
        <end position="175"/>
    </location>
</feature>
<dbReference type="InterPro" id="IPR035979">
    <property type="entry name" value="RBD_domain_sf"/>
</dbReference>
<keyword evidence="1 2" id="KW-0694">RNA-binding</keyword>
<sequence length="262" mass="29891">MSHIKDVASQFVTTYYSMVVQNYISVKKFYNSHAKISRLSPISSISFKIANEPAKEVCPDEFISGVLKVLSYSDSTCNDNLLITVYGIVKPNTQSYEFFFTQEFVLQRFSGKWFIINDVYFCYKNIDVQLYGAEQMHPMQVQGIPQHTFIPQSAPAVQPSPPIRPQSTPYQPSRIDSSKKSRPDTLDPSRSITITDLTKTYSGQEVTQIFQKYGPVRNKYFTYGTVYIEFETVEAKNAAIHSPPPIYKGQQCKVEEGIVRPR</sequence>
<feature type="region of interest" description="Disordered" evidence="3">
    <location>
        <begin position="153"/>
        <end position="190"/>
    </location>
</feature>
<dbReference type="PROSITE" id="PS50102">
    <property type="entry name" value="RRM"/>
    <property type="match status" value="1"/>
</dbReference>
<evidence type="ECO:0000256" key="3">
    <source>
        <dbReference type="SAM" id="MobiDB-lite"/>
    </source>
</evidence>
<dbReference type="InterPro" id="IPR039539">
    <property type="entry name" value="Ras_GTPase_bind_prot"/>
</dbReference>
<organism evidence="6 7">
    <name type="scientific">Trichomonas vaginalis (strain ATCC PRA-98 / G3)</name>
    <dbReference type="NCBI Taxonomy" id="412133"/>
    <lineage>
        <taxon>Eukaryota</taxon>
        <taxon>Metamonada</taxon>
        <taxon>Parabasalia</taxon>
        <taxon>Trichomonadida</taxon>
        <taxon>Trichomonadidae</taxon>
        <taxon>Trichomonas</taxon>
    </lineage>
</organism>
<dbReference type="InParanoid" id="A2DQD8"/>
<feature type="domain" description="RRM" evidence="4">
    <location>
        <begin position="190"/>
        <end position="259"/>
    </location>
</feature>
<proteinExistence type="predicted"/>
<feature type="compositionally biased region" description="Basic and acidic residues" evidence="3">
    <location>
        <begin position="176"/>
        <end position="187"/>
    </location>
</feature>
<dbReference type="InterPro" id="IPR002075">
    <property type="entry name" value="NTF2_dom"/>
</dbReference>
<dbReference type="SUPFAM" id="SSF54928">
    <property type="entry name" value="RNA-binding domain, RBD"/>
    <property type="match status" value="1"/>
</dbReference>
<name>A2DQD8_TRIV3</name>
<gene>
    <name evidence="6" type="ORF">TVAG_319900</name>
</gene>
<reference evidence="6" key="2">
    <citation type="journal article" date="2007" name="Science">
        <title>Draft genome sequence of the sexually transmitted pathogen Trichomonas vaginalis.</title>
        <authorList>
            <person name="Carlton J.M."/>
            <person name="Hirt R.P."/>
            <person name="Silva J.C."/>
            <person name="Delcher A.L."/>
            <person name="Schatz M."/>
            <person name="Zhao Q."/>
            <person name="Wortman J.R."/>
            <person name="Bidwell S.L."/>
            <person name="Alsmark U.C.M."/>
            <person name="Besteiro S."/>
            <person name="Sicheritz-Ponten T."/>
            <person name="Noel C.J."/>
            <person name="Dacks J.B."/>
            <person name="Foster P.G."/>
            <person name="Simillion C."/>
            <person name="Van de Peer Y."/>
            <person name="Miranda-Saavedra D."/>
            <person name="Barton G.J."/>
            <person name="Westrop G.D."/>
            <person name="Mueller S."/>
            <person name="Dessi D."/>
            <person name="Fiori P.L."/>
            <person name="Ren Q."/>
            <person name="Paulsen I."/>
            <person name="Zhang H."/>
            <person name="Bastida-Corcuera F.D."/>
            <person name="Simoes-Barbosa A."/>
            <person name="Brown M.T."/>
            <person name="Hayes R.D."/>
            <person name="Mukherjee M."/>
            <person name="Okumura C.Y."/>
            <person name="Schneider R."/>
            <person name="Smith A.J."/>
            <person name="Vanacova S."/>
            <person name="Villalvazo M."/>
            <person name="Haas B.J."/>
            <person name="Pertea M."/>
            <person name="Feldblyum T.V."/>
            <person name="Utterback T.R."/>
            <person name="Shu C.L."/>
            <person name="Osoegawa K."/>
            <person name="de Jong P.J."/>
            <person name="Hrdy I."/>
            <person name="Horvathova L."/>
            <person name="Zubacova Z."/>
            <person name="Dolezal P."/>
            <person name="Malik S.B."/>
            <person name="Logsdon J.M. Jr."/>
            <person name="Henze K."/>
            <person name="Gupta A."/>
            <person name="Wang C.C."/>
            <person name="Dunne R.L."/>
            <person name="Upcroft J.A."/>
            <person name="Upcroft P."/>
            <person name="White O."/>
            <person name="Salzberg S.L."/>
            <person name="Tang P."/>
            <person name="Chiu C.-H."/>
            <person name="Lee Y.-S."/>
            <person name="Embley T.M."/>
            <person name="Coombs G.H."/>
            <person name="Mottram J.C."/>
            <person name="Tachezy J."/>
            <person name="Fraser-Liggett C.M."/>
            <person name="Johnson P.J."/>
        </authorList>
    </citation>
    <scope>NUCLEOTIDE SEQUENCE [LARGE SCALE GENOMIC DNA]</scope>
    <source>
        <strain evidence="6">G3</strain>
    </source>
</reference>
<dbReference type="GO" id="GO:0003729">
    <property type="term" value="F:mRNA binding"/>
    <property type="evidence" value="ECO:0000318"/>
    <property type="project" value="GO_Central"/>
</dbReference>
<evidence type="ECO:0008006" key="8">
    <source>
        <dbReference type="Google" id="ProtNLM"/>
    </source>
</evidence>
<dbReference type="KEGG" id="tva:4775412"/>
<dbReference type="Pfam" id="PF02136">
    <property type="entry name" value="NTF2"/>
    <property type="match status" value="1"/>
</dbReference>
<dbReference type="InterPro" id="IPR012677">
    <property type="entry name" value="Nucleotide-bd_a/b_plait_sf"/>
</dbReference>
<dbReference type="Gene3D" id="3.30.70.330">
    <property type="match status" value="1"/>
</dbReference>
<accession>A2DQD8</accession>
<evidence type="ECO:0000256" key="2">
    <source>
        <dbReference type="PROSITE-ProRule" id="PRU00176"/>
    </source>
</evidence>
<evidence type="ECO:0000259" key="4">
    <source>
        <dbReference type="PROSITE" id="PS50102"/>
    </source>
</evidence>
<dbReference type="VEuPathDB" id="TrichDB:TVAGG3_1009730"/>
<dbReference type="GO" id="GO:0005829">
    <property type="term" value="C:cytosol"/>
    <property type="evidence" value="ECO:0000318"/>
    <property type="project" value="GO_Central"/>
</dbReference>
<dbReference type="PANTHER" id="PTHR10693">
    <property type="entry name" value="RAS GTPASE-ACTIVATING PROTEIN-BINDING PROTEIN"/>
    <property type="match status" value="1"/>
</dbReference>
<dbReference type="SUPFAM" id="SSF54427">
    <property type="entry name" value="NTF2-like"/>
    <property type="match status" value="1"/>
</dbReference>
<evidence type="ECO:0000259" key="5">
    <source>
        <dbReference type="PROSITE" id="PS50177"/>
    </source>
</evidence>